<dbReference type="STRING" id="1806994.A0A507CEC2"/>
<feature type="transmembrane region" description="Helical" evidence="8">
    <location>
        <begin position="281"/>
        <end position="298"/>
    </location>
</feature>
<dbReference type="SUPFAM" id="SSF111352">
    <property type="entry name" value="Ammonium transporter"/>
    <property type="match status" value="1"/>
</dbReference>
<dbReference type="RefSeq" id="XP_031027430.1">
    <property type="nucleotide sequence ID" value="XM_031166431.1"/>
</dbReference>
<sequence>MTYGHMFGWTDEANPSNDNSAGMTNPRQPNWTTDKAPATKSANLLPTRIHTAKNIMNTSDGQLAAIYSGWATPTAIFPTDTGSQGFMIWGAALVFIMTPGLGFYYSGMVRAKNALSLIMICFMANSVVTMQWIAFGFSLTFSEGSGGFIGDFAHAGLSNTGPWAMPLTAPAISSTTFMLYQLMFATITPALIFGSVADRFRILPAMIFIFFWATFVYDFVACWTWNVNGWLHNLGGAGNGSFDFAGGGPVHIASGFGGLAYAMVLGVRYRRGNEEFKPHNLVNVFLGTTLLWFGWVAFNGGSALAASPRASMAASVTTIAASAGSITWPLWDYIWSRKMSGLGFCSGAVAGLVAITPASGYVAPWAAVIIGSSAGVFCNMTCRIKTVFGFDDSLDAWAVHGCGGVLGGILTGFFAQRWIIQLDGSLPLGGWMDQHWIQMAYQIVGCVVIAFWAFFVSYIMLIIINRIPGLHLRPSEEEEILGADLAEMGEVGYELVPSSLEVLDEKATATATV</sequence>
<feature type="transmembrane region" description="Helical" evidence="8">
    <location>
        <begin position="205"/>
        <end position="226"/>
    </location>
</feature>
<keyword evidence="12" id="KW-1185">Reference proteome</keyword>
<dbReference type="OrthoDB" id="534912at2759"/>
<keyword evidence="3 8" id="KW-0813">Transport</keyword>
<dbReference type="GeneID" id="42001728"/>
<evidence type="ECO:0000256" key="4">
    <source>
        <dbReference type="ARBA" id="ARBA00022692"/>
    </source>
</evidence>
<dbReference type="GO" id="GO:0005886">
    <property type="term" value="C:plasma membrane"/>
    <property type="evidence" value="ECO:0007669"/>
    <property type="project" value="UniProtKB-SubCell"/>
</dbReference>
<dbReference type="EMBL" id="QEAO01000002">
    <property type="protein sequence ID" value="TPX37519.1"/>
    <property type="molecule type" value="Genomic_DNA"/>
</dbReference>
<dbReference type="InterPro" id="IPR001905">
    <property type="entry name" value="Ammonium_transpt"/>
</dbReference>
<gene>
    <name evidence="11" type="ORF">SmJEL517_g00502</name>
</gene>
<proteinExistence type="inferred from homology"/>
<feature type="transmembrane region" description="Helical" evidence="8">
    <location>
        <begin position="310"/>
        <end position="331"/>
    </location>
</feature>
<evidence type="ECO:0000256" key="2">
    <source>
        <dbReference type="ARBA" id="ARBA00005887"/>
    </source>
</evidence>
<feature type="transmembrane region" description="Helical" evidence="8">
    <location>
        <begin position="117"/>
        <end position="135"/>
    </location>
</feature>
<evidence type="ECO:0000313" key="12">
    <source>
        <dbReference type="Proteomes" id="UP000319731"/>
    </source>
</evidence>
<dbReference type="Gene3D" id="1.10.3430.10">
    <property type="entry name" value="Ammonium transporter AmtB like domains"/>
    <property type="match status" value="1"/>
</dbReference>
<dbReference type="InterPro" id="IPR024041">
    <property type="entry name" value="NH4_transpt_AmtB-like_dom"/>
</dbReference>
<feature type="transmembrane region" description="Helical" evidence="8">
    <location>
        <begin position="362"/>
        <end position="382"/>
    </location>
</feature>
<dbReference type="GO" id="GO:0008519">
    <property type="term" value="F:ammonium channel activity"/>
    <property type="evidence" value="ECO:0007669"/>
    <property type="project" value="InterPro"/>
</dbReference>
<dbReference type="AlphaFoldDB" id="A0A507CEC2"/>
<evidence type="ECO:0000256" key="9">
    <source>
        <dbReference type="SAM" id="MobiDB-lite"/>
    </source>
</evidence>
<evidence type="ECO:0000256" key="1">
    <source>
        <dbReference type="ARBA" id="ARBA00004141"/>
    </source>
</evidence>
<comment type="subcellular location">
    <subcellularLocation>
        <location evidence="8">Cell membrane</location>
        <topology evidence="8">Multi-pass membrane protein</topology>
    </subcellularLocation>
    <subcellularLocation>
        <location evidence="1">Membrane</location>
        <topology evidence="1">Multi-pass membrane protein</topology>
    </subcellularLocation>
</comment>
<dbReference type="NCBIfam" id="TIGR00836">
    <property type="entry name" value="amt"/>
    <property type="match status" value="1"/>
</dbReference>
<feature type="domain" description="Ammonium transporter AmtB-like" evidence="10">
    <location>
        <begin position="86"/>
        <end position="493"/>
    </location>
</feature>
<keyword evidence="4 8" id="KW-0812">Transmembrane</keyword>
<evidence type="ECO:0000256" key="8">
    <source>
        <dbReference type="RuleBase" id="RU362002"/>
    </source>
</evidence>
<comment type="caution">
    <text evidence="11">The sequence shown here is derived from an EMBL/GenBank/DDBJ whole genome shotgun (WGS) entry which is preliminary data.</text>
</comment>
<comment type="similarity">
    <text evidence="2 8">Belongs to the ammonia transporter channel (TC 1.A.11.2) family.</text>
</comment>
<dbReference type="Proteomes" id="UP000319731">
    <property type="component" value="Unassembled WGS sequence"/>
</dbReference>
<evidence type="ECO:0000313" key="11">
    <source>
        <dbReference type="EMBL" id="TPX37519.1"/>
    </source>
</evidence>
<dbReference type="PANTHER" id="PTHR43029">
    <property type="entry name" value="AMMONIUM TRANSPORTER MEP2"/>
    <property type="match status" value="1"/>
</dbReference>
<organism evidence="11 12">
    <name type="scientific">Synchytrium microbalum</name>
    <dbReference type="NCBI Taxonomy" id="1806994"/>
    <lineage>
        <taxon>Eukaryota</taxon>
        <taxon>Fungi</taxon>
        <taxon>Fungi incertae sedis</taxon>
        <taxon>Chytridiomycota</taxon>
        <taxon>Chytridiomycota incertae sedis</taxon>
        <taxon>Chytridiomycetes</taxon>
        <taxon>Synchytriales</taxon>
        <taxon>Synchytriaceae</taxon>
        <taxon>Synchytrium</taxon>
    </lineage>
</organism>
<evidence type="ECO:0000256" key="7">
    <source>
        <dbReference type="ARBA" id="ARBA00023177"/>
    </source>
</evidence>
<dbReference type="PANTHER" id="PTHR43029:SF10">
    <property type="entry name" value="AMMONIUM TRANSPORTER MEP2"/>
    <property type="match status" value="1"/>
</dbReference>
<dbReference type="Pfam" id="PF00909">
    <property type="entry name" value="Ammonium_transp"/>
    <property type="match status" value="1"/>
</dbReference>
<dbReference type="InterPro" id="IPR018047">
    <property type="entry name" value="Ammonium_transpt_CS"/>
</dbReference>
<protein>
    <recommendedName>
        <fullName evidence="8">Ammonium transporter</fullName>
    </recommendedName>
</protein>
<evidence type="ECO:0000256" key="5">
    <source>
        <dbReference type="ARBA" id="ARBA00022989"/>
    </source>
</evidence>
<feature type="transmembrane region" description="Helical" evidence="8">
    <location>
        <begin position="338"/>
        <end position="356"/>
    </location>
</feature>
<evidence type="ECO:0000256" key="3">
    <source>
        <dbReference type="ARBA" id="ARBA00022448"/>
    </source>
</evidence>
<reference evidence="11 12" key="1">
    <citation type="journal article" date="2019" name="Sci. Rep.">
        <title>Comparative genomics of chytrid fungi reveal insights into the obligate biotrophic and pathogenic lifestyle of Synchytrium endobioticum.</title>
        <authorList>
            <person name="van de Vossenberg B.T.L.H."/>
            <person name="Warris S."/>
            <person name="Nguyen H.D.T."/>
            <person name="van Gent-Pelzer M.P.E."/>
            <person name="Joly D.L."/>
            <person name="van de Geest H.C."/>
            <person name="Bonants P.J.M."/>
            <person name="Smith D.S."/>
            <person name="Levesque C.A."/>
            <person name="van der Lee T.A.J."/>
        </authorList>
    </citation>
    <scope>NUCLEOTIDE SEQUENCE [LARGE SCALE GENOMIC DNA]</scope>
    <source>
        <strain evidence="11 12">JEL517</strain>
    </source>
</reference>
<feature type="transmembrane region" description="Helical" evidence="8">
    <location>
        <begin position="246"/>
        <end position="269"/>
    </location>
</feature>
<dbReference type="InterPro" id="IPR029020">
    <property type="entry name" value="Ammonium/urea_transptr"/>
</dbReference>
<name>A0A507CEC2_9FUNG</name>
<feature type="transmembrane region" description="Helical" evidence="8">
    <location>
        <begin position="171"/>
        <end position="193"/>
    </location>
</feature>
<accession>A0A507CEC2</accession>
<dbReference type="PROSITE" id="PS01219">
    <property type="entry name" value="AMMONIUM_TRANSP"/>
    <property type="match status" value="1"/>
</dbReference>
<feature type="transmembrane region" description="Helical" evidence="8">
    <location>
        <begin position="439"/>
        <end position="464"/>
    </location>
</feature>
<feature type="region of interest" description="Disordered" evidence="9">
    <location>
        <begin position="12"/>
        <end position="37"/>
    </location>
</feature>
<feature type="transmembrane region" description="Helical" evidence="8">
    <location>
        <begin position="394"/>
        <end position="419"/>
    </location>
</feature>
<keyword evidence="6 8" id="KW-0472">Membrane</keyword>
<keyword evidence="7 8" id="KW-0924">Ammonia transport</keyword>
<feature type="transmembrane region" description="Helical" evidence="8">
    <location>
        <begin position="86"/>
        <end position="105"/>
    </location>
</feature>
<evidence type="ECO:0000256" key="6">
    <source>
        <dbReference type="ARBA" id="ARBA00023136"/>
    </source>
</evidence>
<evidence type="ECO:0000259" key="10">
    <source>
        <dbReference type="Pfam" id="PF00909"/>
    </source>
</evidence>
<feature type="compositionally biased region" description="Polar residues" evidence="9">
    <location>
        <begin position="13"/>
        <end position="33"/>
    </location>
</feature>
<keyword evidence="5 8" id="KW-1133">Transmembrane helix</keyword>